<evidence type="ECO:0000256" key="1">
    <source>
        <dbReference type="SAM" id="MobiDB-lite"/>
    </source>
</evidence>
<keyword evidence="3" id="KW-1185">Reference proteome</keyword>
<gene>
    <name evidence="2" type="ORF">NDU88_001465</name>
</gene>
<dbReference type="EMBL" id="JANPWB010000005">
    <property type="protein sequence ID" value="KAJ1184662.1"/>
    <property type="molecule type" value="Genomic_DNA"/>
</dbReference>
<proteinExistence type="predicted"/>
<accession>A0AAV7U6Y4</accession>
<protein>
    <submittedName>
        <fullName evidence="2">Uncharacterized protein</fullName>
    </submittedName>
</protein>
<sequence>MRALTCLRHRAQSRRDSITARPRNPANGQTKAYFRGCCGSARRSHAGKRSQQEAQTSGSQGTPPKRAKHLLETFTPEPHSIASVCSPAPSPSICVNPSSGAGTNKALHLL</sequence>
<dbReference type="Proteomes" id="UP001066276">
    <property type="component" value="Chromosome 3_1"/>
</dbReference>
<comment type="caution">
    <text evidence="2">The sequence shown here is derived from an EMBL/GenBank/DDBJ whole genome shotgun (WGS) entry which is preliminary data.</text>
</comment>
<evidence type="ECO:0000313" key="2">
    <source>
        <dbReference type="EMBL" id="KAJ1184662.1"/>
    </source>
</evidence>
<dbReference type="AlphaFoldDB" id="A0AAV7U6Y4"/>
<name>A0AAV7U6Y4_PLEWA</name>
<organism evidence="2 3">
    <name type="scientific">Pleurodeles waltl</name>
    <name type="common">Iberian ribbed newt</name>
    <dbReference type="NCBI Taxonomy" id="8319"/>
    <lineage>
        <taxon>Eukaryota</taxon>
        <taxon>Metazoa</taxon>
        <taxon>Chordata</taxon>
        <taxon>Craniata</taxon>
        <taxon>Vertebrata</taxon>
        <taxon>Euteleostomi</taxon>
        <taxon>Amphibia</taxon>
        <taxon>Batrachia</taxon>
        <taxon>Caudata</taxon>
        <taxon>Salamandroidea</taxon>
        <taxon>Salamandridae</taxon>
        <taxon>Pleurodelinae</taxon>
        <taxon>Pleurodeles</taxon>
    </lineage>
</organism>
<reference evidence="2" key="1">
    <citation type="journal article" date="2022" name="bioRxiv">
        <title>Sequencing and chromosome-scale assembly of the giantPleurodeles waltlgenome.</title>
        <authorList>
            <person name="Brown T."/>
            <person name="Elewa A."/>
            <person name="Iarovenko S."/>
            <person name="Subramanian E."/>
            <person name="Araus A.J."/>
            <person name="Petzold A."/>
            <person name="Susuki M."/>
            <person name="Suzuki K.-i.T."/>
            <person name="Hayashi T."/>
            <person name="Toyoda A."/>
            <person name="Oliveira C."/>
            <person name="Osipova E."/>
            <person name="Leigh N.D."/>
            <person name="Simon A."/>
            <person name="Yun M.H."/>
        </authorList>
    </citation>
    <scope>NUCLEOTIDE SEQUENCE</scope>
    <source>
        <strain evidence="2">20211129_DDA</strain>
        <tissue evidence="2">Liver</tissue>
    </source>
</reference>
<feature type="region of interest" description="Disordered" evidence="1">
    <location>
        <begin position="1"/>
        <end position="110"/>
    </location>
</feature>
<feature type="compositionally biased region" description="Polar residues" evidence="1">
    <location>
        <begin position="52"/>
        <end position="62"/>
    </location>
</feature>
<feature type="compositionally biased region" description="Polar residues" evidence="1">
    <location>
        <begin position="93"/>
        <end position="102"/>
    </location>
</feature>
<evidence type="ECO:0000313" key="3">
    <source>
        <dbReference type="Proteomes" id="UP001066276"/>
    </source>
</evidence>